<evidence type="ECO:0000256" key="1">
    <source>
        <dbReference type="SAM" id="MobiDB-lite"/>
    </source>
</evidence>
<comment type="caution">
    <text evidence="2">The sequence shown here is derived from an EMBL/GenBank/DDBJ whole genome shotgun (WGS) entry which is preliminary data.</text>
</comment>
<name>A0AAV4PXH5_CAEEX</name>
<accession>A0AAV4PXH5</accession>
<keyword evidence="3" id="KW-1185">Reference proteome</keyword>
<protein>
    <recommendedName>
        <fullName evidence="4">Ig-like domain-containing protein</fullName>
    </recommendedName>
</protein>
<dbReference type="EMBL" id="BPLR01005249">
    <property type="protein sequence ID" value="GIY01026.1"/>
    <property type="molecule type" value="Genomic_DNA"/>
</dbReference>
<dbReference type="Proteomes" id="UP001054945">
    <property type="component" value="Unassembled WGS sequence"/>
</dbReference>
<reference evidence="2 3" key="1">
    <citation type="submission" date="2021-06" db="EMBL/GenBank/DDBJ databases">
        <title>Caerostris extrusa draft genome.</title>
        <authorList>
            <person name="Kono N."/>
            <person name="Arakawa K."/>
        </authorList>
    </citation>
    <scope>NUCLEOTIDE SEQUENCE [LARGE SCALE GENOMIC DNA]</scope>
</reference>
<sequence>MNESKYDSSAFALRPISDYAVKSEVNKNEFSLSPENIPGHYACKFCTHTEDITTSSDSPEIDPWSLWNSNLNVETFRKSKYNNASKNQPLQEPISDYAVKSEVNKDEISLSPENKPGHYACKLSTHMEDVTASSDSPEIDPGQHGI</sequence>
<gene>
    <name evidence="2" type="ORF">CEXT_20111</name>
</gene>
<proteinExistence type="predicted"/>
<evidence type="ECO:0000313" key="3">
    <source>
        <dbReference type="Proteomes" id="UP001054945"/>
    </source>
</evidence>
<feature type="region of interest" description="Disordered" evidence="1">
    <location>
        <begin position="126"/>
        <end position="146"/>
    </location>
</feature>
<evidence type="ECO:0008006" key="4">
    <source>
        <dbReference type="Google" id="ProtNLM"/>
    </source>
</evidence>
<organism evidence="2 3">
    <name type="scientific">Caerostris extrusa</name>
    <name type="common">Bark spider</name>
    <name type="synonym">Caerostris bankana</name>
    <dbReference type="NCBI Taxonomy" id="172846"/>
    <lineage>
        <taxon>Eukaryota</taxon>
        <taxon>Metazoa</taxon>
        <taxon>Ecdysozoa</taxon>
        <taxon>Arthropoda</taxon>
        <taxon>Chelicerata</taxon>
        <taxon>Arachnida</taxon>
        <taxon>Araneae</taxon>
        <taxon>Araneomorphae</taxon>
        <taxon>Entelegynae</taxon>
        <taxon>Araneoidea</taxon>
        <taxon>Araneidae</taxon>
        <taxon>Caerostris</taxon>
    </lineage>
</organism>
<dbReference type="AlphaFoldDB" id="A0AAV4PXH5"/>
<evidence type="ECO:0000313" key="2">
    <source>
        <dbReference type="EMBL" id="GIY01026.1"/>
    </source>
</evidence>